<keyword evidence="1" id="KW-0472">Membrane</keyword>
<keyword evidence="1" id="KW-1133">Transmembrane helix</keyword>
<evidence type="ECO:0000313" key="2">
    <source>
        <dbReference type="EMBL" id="DAE30949.1"/>
    </source>
</evidence>
<protein>
    <submittedName>
        <fullName evidence="2">TMEM9</fullName>
    </submittedName>
</protein>
<evidence type="ECO:0000256" key="1">
    <source>
        <dbReference type="SAM" id="Phobius"/>
    </source>
</evidence>
<reference evidence="2" key="1">
    <citation type="journal article" date="2021" name="Proc. Natl. Acad. Sci. U.S.A.">
        <title>A Catalog of Tens of Thousands of Viruses from Human Metagenomes Reveals Hidden Associations with Chronic Diseases.</title>
        <authorList>
            <person name="Tisza M.J."/>
            <person name="Buck C.B."/>
        </authorList>
    </citation>
    <scope>NUCLEOTIDE SEQUENCE</scope>
    <source>
        <strain evidence="2">CtML55</strain>
    </source>
</reference>
<proteinExistence type="predicted"/>
<sequence length="34" mass="3852">MNYVSNISTSYILICLLSLSITYLIILMLLDLSN</sequence>
<name>A0A8S5RIS5_9VIRU</name>
<dbReference type="EMBL" id="BK059105">
    <property type="protein sequence ID" value="DAE30949.1"/>
    <property type="molecule type" value="Genomic_DNA"/>
</dbReference>
<feature type="transmembrane region" description="Helical" evidence="1">
    <location>
        <begin position="12"/>
        <end position="30"/>
    </location>
</feature>
<accession>A0A8S5RIS5</accession>
<organism evidence="2">
    <name type="scientific">virus sp. ctML55</name>
    <dbReference type="NCBI Taxonomy" id="2827627"/>
    <lineage>
        <taxon>Viruses</taxon>
    </lineage>
</organism>
<keyword evidence="1" id="KW-0812">Transmembrane</keyword>